<evidence type="ECO:0000259" key="2">
    <source>
        <dbReference type="PROSITE" id="PS50011"/>
    </source>
</evidence>
<dbReference type="SUPFAM" id="SSF56112">
    <property type="entry name" value="Protein kinase-like (PK-like)"/>
    <property type="match status" value="1"/>
</dbReference>
<dbReference type="Gene3D" id="3.30.200.20">
    <property type="entry name" value="Phosphorylase Kinase, domain 1"/>
    <property type="match status" value="1"/>
</dbReference>
<dbReference type="SMART" id="SM00220">
    <property type="entry name" value="S_TKc"/>
    <property type="match status" value="1"/>
</dbReference>
<dbReference type="AlphaFoldDB" id="A0A6B2L9D5"/>
<dbReference type="PANTHER" id="PTHR48014:SF21">
    <property type="entry name" value="SERINE_THREONINE-PROTEIN KINASE FRAY2"/>
    <property type="match status" value="1"/>
</dbReference>
<proteinExistence type="inferred from homology"/>
<dbReference type="EMBL" id="GIBP01004627">
    <property type="protein sequence ID" value="NDV33596.1"/>
    <property type="molecule type" value="Transcribed_RNA"/>
</dbReference>
<protein>
    <recommendedName>
        <fullName evidence="2">Protein kinase domain-containing protein</fullName>
    </recommendedName>
</protein>
<dbReference type="GO" id="GO:0004672">
    <property type="term" value="F:protein kinase activity"/>
    <property type="evidence" value="ECO:0007669"/>
    <property type="project" value="InterPro"/>
</dbReference>
<name>A0A6B2L9D5_9EUKA</name>
<dbReference type="InterPro" id="IPR047173">
    <property type="entry name" value="STRAD_A/B-like"/>
</dbReference>
<evidence type="ECO:0000313" key="3">
    <source>
        <dbReference type="EMBL" id="NDV33596.1"/>
    </source>
</evidence>
<organism evidence="3">
    <name type="scientific">Arcella intermedia</name>
    <dbReference type="NCBI Taxonomy" id="1963864"/>
    <lineage>
        <taxon>Eukaryota</taxon>
        <taxon>Amoebozoa</taxon>
        <taxon>Tubulinea</taxon>
        <taxon>Elardia</taxon>
        <taxon>Arcellinida</taxon>
        <taxon>Sphaerothecina</taxon>
        <taxon>Arcellidae</taxon>
        <taxon>Arcella</taxon>
    </lineage>
</organism>
<reference evidence="3" key="1">
    <citation type="journal article" date="2020" name="J. Eukaryot. Microbiol.">
        <title>De novo Sequencing, Assembly and Annotation of the Transcriptome for the Free-Living Testate Amoeba Arcella intermedia.</title>
        <authorList>
            <person name="Ribeiro G.M."/>
            <person name="Porfirio-Sousa A.L."/>
            <person name="Maurer-Alcala X.X."/>
            <person name="Katz L.A."/>
            <person name="Lahr D.J.G."/>
        </authorList>
    </citation>
    <scope>NUCLEOTIDE SEQUENCE</scope>
</reference>
<dbReference type="PROSITE" id="PS50011">
    <property type="entry name" value="PROTEIN_KINASE_DOM"/>
    <property type="match status" value="1"/>
</dbReference>
<sequence>MDADGYHIVEQIGDGMNSNKVYKAECKDGSGCVAIKQIDLSQQSKTTKDKISREVQGMSVVSESEFVVNFLCSFVFENTLWIVMDLNEGSLCDVLKWKYPLGINDENVICSILHQTLRGVAFLHERNIIHRDIKAGNILFNREGKIRIADFGVSAILSTNDEKRTTMAGTWHWMAPEVFYPEDCGYDFKADVWSVGITCIELAYGTAPYSKARPNQVIVYITKNPPPNLDNHCVPDATAKKFSTPFKDLVEKCLQMDPDKRPTAAKLLNNKFFKHTLKSNSYDGLKGALLEGLPPIGERFRSQQQSRKEKLKIKLAAEDVVDKKPRKKS</sequence>
<dbReference type="GO" id="GO:0043539">
    <property type="term" value="F:protein serine/threonine kinase activator activity"/>
    <property type="evidence" value="ECO:0007669"/>
    <property type="project" value="InterPro"/>
</dbReference>
<dbReference type="Pfam" id="PF00069">
    <property type="entry name" value="Pkinase"/>
    <property type="match status" value="1"/>
</dbReference>
<evidence type="ECO:0000256" key="1">
    <source>
        <dbReference type="ARBA" id="ARBA00008874"/>
    </source>
</evidence>
<dbReference type="InterPro" id="IPR008271">
    <property type="entry name" value="Ser/Thr_kinase_AS"/>
</dbReference>
<dbReference type="GO" id="GO:0005524">
    <property type="term" value="F:ATP binding"/>
    <property type="evidence" value="ECO:0007669"/>
    <property type="project" value="InterPro"/>
</dbReference>
<dbReference type="PROSITE" id="PS00108">
    <property type="entry name" value="PROTEIN_KINASE_ST"/>
    <property type="match status" value="1"/>
</dbReference>
<feature type="domain" description="Protein kinase" evidence="2">
    <location>
        <begin position="6"/>
        <end position="273"/>
    </location>
</feature>
<dbReference type="Gene3D" id="1.10.510.10">
    <property type="entry name" value="Transferase(Phosphotransferase) domain 1"/>
    <property type="match status" value="1"/>
</dbReference>
<accession>A0A6B2L9D5</accession>
<comment type="similarity">
    <text evidence="1">Belongs to the protein kinase superfamily. STE Ser/Thr protein kinase family. STE20 subfamily.</text>
</comment>
<dbReference type="InterPro" id="IPR000719">
    <property type="entry name" value="Prot_kinase_dom"/>
</dbReference>
<dbReference type="PANTHER" id="PTHR48014">
    <property type="entry name" value="SERINE/THREONINE-PROTEIN KINASE FRAY2"/>
    <property type="match status" value="1"/>
</dbReference>
<dbReference type="InterPro" id="IPR011009">
    <property type="entry name" value="Kinase-like_dom_sf"/>
</dbReference>